<dbReference type="EMBL" id="AVOT02011283">
    <property type="protein sequence ID" value="MBW0491839.1"/>
    <property type="molecule type" value="Genomic_DNA"/>
</dbReference>
<keyword evidence="3" id="KW-1185">Reference proteome</keyword>
<reference evidence="2" key="1">
    <citation type="submission" date="2021-03" db="EMBL/GenBank/DDBJ databases">
        <title>Draft genome sequence of rust myrtle Austropuccinia psidii MF-1, a brazilian biotype.</title>
        <authorList>
            <person name="Quecine M.C."/>
            <person name="Pachon D.M.R."/>
            <person name="Bonatelli M.L."/>
            <person name="Correr F.H."/>
            <person name="Franceschini L.M."/>
            <person name="Leite T.F."/>
            <person name="Margarido G.R.A."/>
            <person name="Almeida C.A."/>
            <person name="Ferrarezi J.A."/>
            <person name="Labate C.A."/>
        </authorList>
    </citation>
    <scope>NUCLEOTIDE SEQUENCE</scope>
    <source>
        <strain evidence="2">MF-1</strain>
    </source>
</reference>
<feature type="compositionally biased region" description="Polar residues" evidence="1">
    <location>
        <begin position="107"/>
        <end position="128"/>
    </location>
</feature>
<feature type="region of interest" description="Disordered" evidence="1">
    <location>
        <begin position="101"/>
        <end position="128"/>
    </location>
</feature>
<sequence length="193" mass="21945">MRKSLLSLQLSDPNFLTTHDQDEIVLVHSGQKLHLSLLEFQHQGFVKETIQMRKIDYGSIQTFLINLLEWITNILSFLIGRPSQTPSSHFAHIHSASSSLAQHKGQAKTSHNRIQPQARRTLSSPYSSNCETRIQERGKVVRLSNCKRARRTYQKFSLLTQWDSIILSDSSEPPTSNPMVMSFGYNPFCGNSS</sequence>
<accession>A0A9Q3CVY2</accession>
<dbReference type="OrthoDB" id="276388at2759"/>
<protein>
    <submittedName>
        <fullName evidence="2">Uncharacterized protein</fullName>
    </submittedName>
</protein>
<evidence type="ECO:0000256" key="1">
    <source>
        <dbReference type="SAM" id="MobiDB-lite"/>
    </source>
</evidence>
<name>A0A9Q3CVY2_9BASI</name>
<dbReference type="Proteomes" id="UP000765509">
    <property type="component" value="Unassembled WGS sequence"/>
</dbReference>
<organism evidence="2 3">
    <name type="scientific">Austropuccinia psidii MF-1</name>
    <dbReference type="NCBI Taxonomy" id="1389203"/>
    <lineage>
        <taxon>Eukaryota</taxon>
        <taxon>Fungi</taxon>
        <taxon>Dikarya</taxon>
        <taxon>Basidiomycota</taxon>
        <taxon>Pucciniomycotina</taxon>
        <taxon>Pucciniomycetes</taxon>
        <taxon>Pucciniales</taxon>
        <taxon>Sphaerophragmiaceae</taxon>
        <taxon>Austropuccinia</taxon>
    </lineage>
</organism>
<proteinExistence type="predicted"/>
<dbReference type="AlphaFoldDB" id="A0A9Q3CVY2"/>
<evidence type="ECO:0000313" key="2">
    <source>
        <dbReference type="EMBL" id="MBW0491839.1"/>
    </source>
</evidence>
<comment type="caution">
    <text evidence="2">The sequence shown here is derived from an EMBL/GenBank/DDBJ whole genome shotgun (WGS) entry which is preliminary data.</text>
</comment>
<evidence type="ECO:0000313" key="3">
    <source>
        <dbReference type="Proteomes" id="UP000765509"/>
    </source>
</evidence>
<gene>
    <name evidence="2" type="ORF">O181_031554</name>
</gene>